<reference evidence="2 3" key="1">
    <citation type="journal article" date="2022" name="bioRxiv">
        <title>Genomics of Preaxostyla Flagellates Illuminates Evolutionary Transitions and the Path Towards Mitochondrial Loss.</title>
        <authorList>
            <person name="Novak L.V.F."/>
            <person name="Treitli S.C."/>
            <person name="Pyrih J."/>
            <person name="Halakuc P."/>
            <person name="Pipaliya S.V."/>
            <person name="Vacek V."/>
            <person name="Brzon O."/>
            <person name="Soukal P."/>
            <person name="Eme L."/>
            <person name="Dacks J.B."/>
            <person name="Karnkowska A."/>
            <person name="Elias M."/>
            <person name="Hampl V."/>
        </authorList>
    </citation>
    <scope>NUCLEOTIDE SEQUENCE [LARGE SCALE GENOMIC DNA]</scope>
    <source>
        <strain evidence="2">NAU3</strain>
        <tissue evidence="2">Gut</tissue>
    </source>
</reference>
<evidence type="ECO:0000313" key="2">
    <source>
        <dbReference type="EMBL" id="KAK2939811.1"/>
    </source>
</evidence>
<feature type="region of interest" description="Disordered" evidence="1">
    <location>
        <begin position="87"/>
        <end position="135"/>
    </location>
</feature>
<comment type="caution">
    <text evidence="2">The sequence shown here is derived from an EMBL/GenBank/DDBJ whole genome shotgun (WGS) entry which is preliminary data.</text>
</comment>
<dbReference type="EMBL" id="JARBJD010000850">
    <property type="protein sequence ID" value="KAK2939811.1"/>
    <property type="molecule type" value="Genomic_DNA"/>
</dbReference>
<name>A0ABQ9WK18_9EUKA</name>
<feature type="compositionally biased region" description="Polar residues" evidence="1">
    <location>
        <begin position="97"/>
        <end position="112"/>
    </location>
</feature>
<organism evidence="2 3">
    <name type="scientific">Blattamonas nauphoetae</name>
    <dbReference type="NCBI Taxonomy" id="2049346"/>
    <lineage>
        <taxon>Eukaryota</taxon>
        <taxon>Metamonada</taxon>
        <taxon>Preaxostyla</taxon>
        <taxon>Oxymonadida</taxon>
        <taxon>Blattamonas</taxon>
    </lineage>
</organism>
<feature type="compositionally biased region" description="Polar residues" evidence="1">
    <location>
        <begin position="122"/>
        <end position="135"/>
    </location>
</feature>
<evidence type="ECO:0000313" key="3">
    <source>
        <dbReference type="Proteomes" id="UP001281761"/>
    </source>
</evidence>
<accession>A0ABQ9WK18</accession>
<evidence type="ECO:0000256" key="1">
    <source>
        <dbReference type="SAM" id="MobiDB-lite"/>
    </source>
</evidence>
<dbReference type="Proteomes" id="UP001281761">
    <property type="component" value="Unassembled WGS sequence"/>
</dbReference>
<protein>
    <submittedName>
        <fullName evidence="2">Uncharacterized protein</fullName>
    </submittedName>
</protein>
<gene>
    <name evidence="2" type="ORF">BLNAU_25281</name>
</gene>
<sequence length="135" mass="14549">MKTPVSSAVKQAMISITLTNELNTARRPDLHNSLSMVTFSSAVIEVRSKVEMDEMGNAEIQTPALNADDASMSSLSLVIPAQSTPNVSFSPAKPATLQPTPTFSMFRTSQVQPKPRTDRHASSPSLITLSVNHPK</sequence>
<keyword evidence="3" id="KW-1185">Reference proteome</keyword>
<proteinExistence type="predicted"/>